<dbReference type="InterPro" id="IPR001387">
    <property type="entry name" value="Cro/C1-type_HTH"/>
</dbReference>
<protein>
    <submittedName>
        <fullName evidence="2">Helix-turn-helix</fullName>
    </submittedName>
</protein>
<dbReference type="AlphaFoldDB" id="A0A1H9Y8E8"/>
<evidence type="ECO:0000313" key="3">
    <source>
        <dbReference type="Proteomes" id="UP000199800"/>
    </source>
</evidence>
<dbReference type="CDD" id="cd00093">
    <property type="entry name" value="HTH_XRE"/>
    <property type="match status" value="1"/>
</dbReference>
<keyword evidence="3" id="KW-1185">Reference proteome</keyword>
<dbReference type="GO" id="GO:0003677">
    <property type="term" value="F:DNA binding"/>
    <property type="evidence" value="ECO:0007669"/>
    <property type="project" value="InterPro"/>
</dbReference>
<evidence type="ECO:0000259" key="1">
    <source>
        <dbReference type="PROSITE" id="PS50943"/>
    </source>
</evidence>
<evidence type="ECO:0000313" key="2">
    <source>
        <dbReference type="EMBL" id="SES65062.1"/>
    </source>
</evidence>
<dbReference type="Gene3D" id="1.10.260.40">
    <property type="entry name" value="lambda repressor-like DNA-binding domains"/>
    <property type="match status" value="1"/>
</dbReference>
<dbReference type="SUPFAM" id="SSF47413">
    <property type="entry name" value="lambda repressor-like DNA-binding domains"/>
    <property type="match status" value="1"/>
</dbReference>
<name>A0A1H9Y8E8_9FIRM</name>
<reference evidence="2 3" key="1">
    <citation type="submission" date="2016-10" db="EMBL/GenBank/DDBJ databases">
        <authorList>
            <person name="de Groot N.N."/>
        </authorList>
    </citation>
    <scope>NUCLEOTIDE SEQUENCE [LARGE SCALE GENOMIC DNA]</scope>
    <source>
        <strain evidence="2 3">DSM 1801</strain>
    </source>
</reference>
<dbReference type="STRING" id="29364.SAMN04487772_101207"/>
<gene>
    <name evidence="2" type="ORF">SAMN04487772_101207</name>
</gene>
<dbReference type="InterPro" id="IPR010982">
    <property type="entry name" value="Lambda_DNA-bd_dom_sf"/>
</dbReference>
<feature type="domain" description="HTH cro/C1-type" evidence="1">
    <location>
        <begin position="14"/>
        <end position="42"/>
    </location>
</feature>
<proteinExistence type="predicted"/>
<dbReference type="Proteomes" id="UP000199800">
    <property type="component" value="Unassembled WGS sequence"/>
</dbReference>
<dbReference type="EMBL" id="FOHN01000001">
    <property type="protein sequence ID" value="SES65062.1"/>
    <property type="molecule type" value="Genomic_DNA"/>
</dbReference>
<dbReference type="OrthoDB" id="2736986at2"/>
<dbReference type="PROSITE" id="PS50943">
    <property type="entry name" value="HTH_CROC1"/>
    <property type="match status" value="1"/>
</dbReference>
<sequence length="61" mass="7023">MGRKRELTPYGKEVKHRLIELNMTQVELAEQVGTSKQYLGKILFGERSGETYLEKINQIIG</sequence>
<accession>A0A1H9Y8E8</accession>
<dbReference type="RefSeq" id="WP_092475157.1">
    <property type="nucleotide sequence ID" value="NZ_FOHN01000001.1"/>
</dbReference>
<dbReference type="Pfam" id="PF01381">
    <property type="entry name" value="HTH_3"/>
    <property type="match status" value="1"/>
</dbReference>
<organism evidence="2 3">
    <name type="scientific">[Clostridium] polysaccharolyticum</name>
    <dbReference type="NCBI Taxonomy" id="29364"/>
    <lineage>
        <taxon>Bacteria</taxon>
        <taxon>Bacillati</taxon>
        <taxon>Bacillota</taxon>
        <taxon>Clostridia</taxon>
        <taxon>Lachnospirales</taxon>
        <taxon>Lachnospiraceae</taxon>
    </lineage>
</organism>